<gene>
    <name evidence="1" type="ORF">RND71_038400</name>
</gene>
<comment type="caution">
    <text evidence="1">The sequence shown here is derived from an EMBL/GenBank/DDBJ whole genome shotgun (WGS) entry which is preliminary data.</text>
</comment>
<keyword evidence="2" id="KW-1185">Reference proteome</keyword>
<evidence type="ECO:0000313" key="2">
    <source>
        <dbReference type="Proteomes" id="UP001291623"/>
    </source>
</evidence>
<organism evidence="1 2">
    <name type="scientific">Anisodus tanguticus</name>
    <dbReference type="NCBI Taxonomy" id="243964"/>
    <lineage>
        <taxon>Eukaryota</taxon>
        <taxon>Viridiplantae</taxon>
        <taxon>Streptophyta</taxon>
        <taxon>Embryophyta</taxon>
        <taxon>Tracheophyta</taxon>
        <taxon>Spermatophyta</taxon>
        <taxon>Magnoliopsida</taxon>
        <taxon>eudicotyledons</taxon>
        <taxon>Gunneridae</taxon>
        <taxon>Pentapetalae</taxon>
        <taxon>asterids</taxon>
        <taxon>lamiids</taxon>
        <taxon>Solanales</taxon>
        <taxon>Solanaceae</taxon>
        <taxon>Solanoideae</taxon>
        <taxon>Hyoscyameae</taxon>
        <taxon>Anisodus</taxon>
    </lineage>
</organism>
<dbReference type="Proteomes" id="UP001291623">
    <property type="component" value="Unassembled WGS sequence"/>
</dbReference>
<accession>A0AAE1QYZ4</accession>
<sequence length="69" mass="8180">MFPELHKDDVYKQQELKEFIRRNNVNVLAIIEHRAQAGHIINKVAPSWEWLSNATTRTKGRIWLISDPR</sequence>
<dbReference type="AlphaFoldDB" id="A0AAE1QYZ4"/>
<name>A0AAE1QYZ4_9SOLA</name>
<protein>
    <submittedName>
        <fullName evidence="1">Uncharacterized protein</fullName>
    </submittedName>
</protein>
<evidence type="ECO:0000313" key="1">
    <source>
        <dbReference type="EMBL" id="KAK4342584.1"/>
    </source>
</evidence>
<reference evidence="1" key="1">
    <citation type="submission" date="2023-12" db="EMBL/GenBank/DDBJ databases">
        <title>Genome assembly of Anisodus tanguticus.</title>
        <authorList>
            <person name="Wang Y.-J."/>
        </authorList>
    </citation>
    <scope>NUCLEOTIDE SEQUENCE</scope>
    <source>
        <strain evidence="1">KB-2021</strain>
        <tissue evidence="1">Leaf</tissue>
    </source>
</reference>
<proteinExistence type="predicted"/>
<dbReference type="EMBL" id="JAVYJV010000021">
    <property type="protein sequence ID" value="KAK4342584.1"/>
    <property type="molecule type" value="Genomic_DNA"/>
</dbReference>